<dbReference type="InterPro" id="IPR052097">
    <property type="entry name" value="SET-MYND_domain_protein"/>
</dbReference>
<name>A0ABQ8SUT9_PERAM</name>
<reference evidence="9 10" key="1">
    <citation type="journal article" date="2022" name="Allergy">
        <title>Genome assembly and annotation of Periplaneta americana reveal a comprehensive cockroach allergen profile.</title>
        <authorList>
            <person name="Wang L."/>
            <person name="Xiong Q."/>
            <person name="Saelim N."/>
            <person name="Wang L."/>
            <person name="Nong W."/>
            <person name="Wan A.T."/>
            <person name="Shi M."/>
            <person name="Liu X."/>
            <person name="Cao Q."/>
            <person name="Hui J.H.L."/>
            <person name="Sookrung N."/>
            <person name="Leung T.F."/>
            <person name="Tungtrongchitr A."/>
            <person name="Tsui S.K.W."/>
        </authorList>
    </citation>
    <scope>NUCLEOTIDE SEQUENCE [LARGE SCALE GENOMIC DNA]</scope>
    <source>
        <strain evidence="9">PWHHKU_190912</strain>
    </source>
</reference>
<dbReference type="PANTHER" id="PTHR46165">
    <property type="entry name" value="SET AND MYND DOMAIN-CONTAINING PROTEIN 4"/>
    <property type="match status" value="1"/>
</dbReference>
<evidence type="ECO:0000256" key="1">
    <source>
        <dbReference type="ARBA" id="ARBA00022603"/>
    </source>
</evidence>
<dbReference type="EMBL" id="JAJSOF020000021">
    <property type="protein sequence ID" value="KAJ4437491.1"/>
    <property type="molecule type" value="Genomic_DNA"/>
</dbReference>
<dbReference type="InterPro" id="IPR002893">
    <property type="entry name" value="Znf_MYND"/>
</dbReference>
<sequence length="464" mass="51898">MSTKKQLPEKGALPPVTGKQNSRYVSASSLVSIKENEDMGRYAVAGKDVNVGDTLIIEPAFTAVLLGEHAETHCFHCFRRLCAIAKSIKNGKGIRERRGDGRKRAHYVAKKRAVVQFISKLRERESHYNRNKSQRLYLASDLNIAKLFNMYNESVIPDLRQMQPHPKLSISEAYYSRQLAFYALCVTDKALQEPNFFTWNEAQAGRGALKWHLASLHFSVNLISTVPPNALDCSPMDVVDKIRTCMLYMLLVYGFKEKHLLRLEAAVPCHTCSNVAFCSVACQTEALATHHAVECTILETLWASGASIICLMALRILSQRGLKYFLDLRDCLSKDCDVVKKSEKYCPTDYRTVYNLVGHSGARTPLDFLFRTDTAVLLFRCLKVAGFFSGQISESAHGLTSDEIFVGGLLLRHLQLLQFNAHEVSELQLEATNKLNSARSVFLGGGLFPTLALFNHACDPGIIR</sequence>
<keyword evidence="2" id="KW-0808">Transferase</keyword>
<evidence type="ECO:0000313" key="9">
    <source>
        <dbReference type="EMBL" id="KAJ4437491.1"/>
    </source>
</evidence>
<gene>
    <name evidence="9" type="ORF">ANN_17635</name>
</gene>
<comment type="caution">
    <text evidence="9">The sequence shown here is derived from an EMBL/GenBank/DDBJ whole genome shotgun (WGS) entry which is preliminary data.</text>
</comment>
<keyword evidence="3" id="KW-0949">S-adenosyl-L-methionine</keyword>
<evidence type="ECO:0000256" key="4">
    <source>
        <dbReference type="ARBA" id="ARBA00022723"/>
    </source>
</evidence>
<evidence type="ECO:0000256" key="7">
    <source>
        <dbReference type="SAM" id="MobiDB-lite"/>
    </source>
</evidence>
<proteinExistence type="predicted"/>
<keyword evidence="10" id="KW-1185">Reference proteome</keyword>
<evidence type="ECO:0000256" key="3">
    <source>
        <dbReference type="ARBA" id="ARBA00022691"/>
    </source>
</evidence>
<organism evidence="9 10">
    <name type="scientific">Periplaneta americana</name>
    <name type="common">American cockroach</name>
    <name type="synonym">Blatta americana</name>
    <dbReference type="NCBI Taxonomy" id="6978"/>
    <lineage>
        <taxon>Eukaryota</taxon>
        <taxon>Metazoa</taxon>
        <taxon>Ecdysozoa</taxon>
        <taxon>Arthropoda</taxon>
        <taxon>Hexapoda</taxon>
        <taxon>Insecta</taxon>
        <taxon>Pterygota</taxon>
        <taxon>Neoptera</taxon>
        <taxon>Polyneoptera</taxon>
        <taxon>Dictyoptera</taxon>
        <taxon>Blattodea</taxon>
        <taxon>Blattoidea</taxon>
        <taxon>Blattidae</taxon>
        <taxon>Blattinae</taxon>
        <taxon>Periplaneta</taxon>
    </lineage>
</organism>
<evidence type="ECO:0000313" key="10">
    <source>
        <dbReference type="Proteomes" id="UP001148838"/>
    </source>
</evidence>
<protein>
    <recommendedName>
        <fullName evidence="8">MYND-type domain-containing protein</fullName>
    </recommendedName>
</protein>
<keyword evidence="5" id="KW-0863">Zinc-finger</keyword>
<keyword evidence="1" id="KW-0489">Methyltransferase</keyword>
<dbReference type="SUPFAM" id="SSF82199">
    <property type="entry name" value="SET domain"/>
    <property type="match status" value="1"/>
</dbReference>
<evidence type="ECO:0000256" key="2">
    <source>
        <dbReference type="ARBA" id="ARBA00022679"/>
    </source>
</evidence>
<evidence type="ECO:0000259" key="8">
    <source>
        <dbReference type="Pfam" id="PF01753"/>
    </source>
</evidence>
<keyword evidence="4" id="KW-0479">Metal-binding</keyword>
<dbReference type="Pfam" id="PF01753">
    <property type="entry name" value="zf-MYND"/>
    <property type="match status" value="1"/>
</dbReference>
<feature type="domain" description="MYND-type" evidence="8">
    <location>
        <begin position="266"/>
        <end position="295"/>
    </location>
</feature>
<keyword evidence="6" id="KW-0862">Zinc</keyword>
<dbReference type="SUPFAM" id="SSF144232">
    <property type="entry name" value="HIT/MYND zinc finger-like"/>
    <property type="match status" value="1"/>
</dbReference>
<dbReference type="InterPro" id="IPR046341">
    <property type="entry name" value="SET_dom_sf"/>
</dbReference>
<evidence type="ECO:0000256" key="5">
    <source>
        <dbReference type="ARBA" id="ARBA00022771"/>
    </source>
</evidence>
<evidence type="ECO:0000256" key="6">
    <source>
        <dbReference type="ARBA" id="ARBA00022833"/>
    </source>
</evidence>
<feature type="region of interest" description="Disordered" evidence="7">
    <location>
        <begin position="1"/>
        <end position="20"/>
    </location>
</feature>
<accession>A0ABQ8SUT9</accession>
<dbReference type="PANTHER" id="PTHR46165:SF7">
    <property type="entry name" value="SET AND MYND DOMAIN-CONTAINING PROTEIN 4"/>
    <property type="match status" value="1"/>
</dbReference>
<dbReference type="Proteomes" id="UP001148838">
    <property type="component" value="Unassembled WGS sequence"/>
</dbReference>